<feature type="transmembrane region" description="Helical" evidence="8">
    <location>
        <begin position="159"/>
        <end position="183"/>
    </location>
</feature>
<keyword evidence="6 8" id="KW-0472">Membrane</keyword>
<feature type="transmembrane region" description="Helical" evidence="8">
    <location>
        <begin position="303"/>
        <end position="321"/>
    </location>
</feature>
<evidence type="ECO:0000256" key="5">
    <source>
        <dbReference type="ARBA" id="ARBA00022989"/>
    </source>
</evidence>
<dbReference type="InterPro" id="IPR020846">
    <property type="entry name" value="MFS_dom"/>
</dbReference>
<dbReference type="EMBL" id="BOMI01000115">
    <property type="protein sequence ID" value="GID77154.1"/>
    <property type="molecule type" value="Genomic_DNA"/>
</dbReference>
<dbReference type="CDD" id="cd17321">
    <property type="entry name" value="MFS_MMR_MDR_like"/>
    <property type="match status" value="1"/>
</dbReference>
<dbReference type="Pfam" id="PF07690">
    <property type="entry name" value="MFS_1"/>
    <property type="match status" value="1"/>
</dbReference>
<feature type="transmembrane region" description="Helical" evidence="8">
    <location>
        <begin position="100"/>
        <end position="121"/>
    </location>
</feature>
<evidence type="ECO:0000313" key="11">
    <source>
        <dbReference type="Proteomes" id="UP000609879"/>
    </source>
</evidence>
<comment type="caution">
    <text evidence="10">The sequence shown here is derived from an EMBL/GenBank/DDBJ whole genome shotgun (WGS) entry which is preliminary data.</text>
</comment>
<feature type="transmembrane region" description="Helical" evidence="8">
    <location>
        <begin position="75"/>
        <end position="94"/>
    </location>
</feature>
<dbReference type="SUPFAM" id="SSF103473">
    <property type="entry name" value="MFS general substrate transporter"/>
    <property type="match status" value="1"/>
</dbReference>
<evidence type="ECO:0000256" key="8">
    <source>
        <dbReference type="SAM" id="Phobius"/>
    </source>
</evidence>
<dbReference type="PANTHER" id="PTHR42718:SF47">
    <property type="entry name" value="METHYL VIOLOGEN RESISTANCE PROTEIN SMVA"/>
    <property type="match status" value="1"/>
</dbReference>
<dbReference type="InterPro" id="IPR005829">
    <property type="entry name" value="Sugar_transporter_CS"/>
</dbReference>
<evidence type="ECO:0000259" key="9">
    <source>
        <dbReference type="PROSITE" id="PS50850"/>
    </source>
</evidence>
<feature type="transmembrane region" description="Helical" evidence="8">
    <location>
        <begin position="261"/>
        <end position="283"/>
    </location>
</feature>
<evidence type="ECO:0000256" key="2">
    <source>
        <dbReference type="ARBA" id="ARBA00022448"/>
    </source>
</evidence>
<feature type="transmembrane region" description="Helical" evidence="8">
    <location>
        <begin position="328"/>
        <end position="346"/>
    </location>
</feature>
<dbReference type="PANTHER" id="PTHR42718">
    <property type="entry name" value="MAJOR FACILITATOR SUPERFAMILY MULTIDRUG TRANSPORTER MFSC"/>
    <property type="match status" value="1"/>
</dbReference>
<name>A0ABQ3YAW9_9ACTN</name>
<dbReference type="InterPro" id="IPR011701">
    <property type="entry name" value="MFS"/>
</dbReference>
<feature type="transmembrane region" description="Helical" evidence="8">
    <location>
        <begin position="44"/>
        <end position="63"/>
    </location>
</feature>
<feature type="compositionally biased region" description="Pro residues" evidence="7">
    <location>
        <begin position="487"/>
        <end position="499"/>
    </location>
</feature>
<feature type="domain" description="Major facilitator superfamily (MFS) profile" evidence="9">
    <location>
        <begin position="9"/>
        <end position="488"/>
    </location>
</feature>
<keyword evidence="3" id="KW-1003">Cell membrane</keyword>
<dbReference type="InterPro" id="IPR036259">
    <property type="entry name" value="MFS_trans_sf"/>
</dbReference>
<dbReference type="Gene3D" id="1.20.1250.20">
    <property type="entry name" value="MFS general substrate transporter like domains"/>
    <property type="match status" value="1"/>
</dbReference>
<evidence type="ECO:0000256" key="6">
    <source>
        <dbReference type="ARBA" id="ARBA00023136"/>
    </source>
</evidence>
<feature type="transmembrane region" description="Helical" evidence="8">
    <location>
        <begin position="352"/>
        <end position="378"/>
    </location>
</feature>
<feature type="transmembrane region" description="Helical" evidence="8">
    <location>
        <begin position="133"/>
        <end position="153"/>
    </location>
</feature>
<keyword evidence="5 8" id="KW-1133">Transmembrane helix</keyword>
<keyword evidence="2" id="KW-0813">Transport</keyword>
<reference evidence="10 11" key="1">
    <citation type="submission" date="2021-01" db="EMBL/GenBank/DDBJ databases">
        <title>Whole genome shotgun sequence of Actinoplanes deccanensis NBRC 13994.</title>
        <authorList>
            <person name="Komaki H."/>
            <person name="Tamura T."/>
        </authorList>
    </citation>
    <scope>NUCLEOTIDE SEQUENCE [LARGE SCALE GENOMIC DNA]</scope>
    <source>
        <strain evidence="10 11">NBRC 13994</strain>
    </source>
</reference>
<comment type="subcellular location">
    <subcellularLocation>
        <location evidence="1">Cell membrane</location>
        <topology evidence="1">Multi-pass membrane protein</topology>
    </subcellularLocation>
</comment>
<accession>A0ABQ3YAW9</accession>
<dbReference type="PROSITE" id="PS00216">
    <property type="entry name" value="SUGAR_TRANSPORT_1"/>
    <property type="match status" value="1"/>
</dbReference>
<dbReference type="Gene3D" id="1.20.1720.10">
    <property type="entry name" value="Multidrug resistance protein D"/>
    <property type="match status" value="1"/>
</dbReference>
<organism evidence="10 11">
    <name type="scientific">Paractinoplanes deccanensis</name>
    <dbReference type="NCBI Taxonomy" id="113561"/>
    <lineage>
        <taxon>Bacteria</taxon>
        <taxon>Bacillati</taxon>
        <taxon>Actinomycetota</taxon>
        <taxon>Actinomycetes</taxon>
        <taxon>Micromonosporales</taxon>
        <taxon>Micromonosporaceae</taxon>
        <taxon>Paractinoplanes</taxon>
    </lineage>
</organism>
<dbReference type="PROSITE" id="PS50850">
    <property type="entry name" value="MFS"/>
    <property type="match status" value="1"/>
</dbReference>
<keyword evidence="4 8" id="KW-0812">Transmembrane</keyword>
<evidence type="ECO:0000256" key="7">
    <source>
        <dbReference type="SAM" id="MobiDB-lite"/>
    </source>
</evidence>
<evidence type="ECO:0000256" key="3">
    <source>
        <dbReference type="ARBA" id="ARBA00022475"/>
    </source>
</evidence>
<gene>
    <name evidence="10" type="primary">smvA</name>
    <name evidence="10" type="ORF">Ade02nite_57950</name>
</gene>
<dbReference type="Proteomes" id="UP000609879">
    <property type="component" value="Unassembled WGS sequence"/>
</dbReference>
<protein>
    <submittedName>
        <fullName evidence="10">MFS transporter</fullName>
    </submittedName>
</protein>
<keyword evidence="11" id="KW-1185">Reference proteome</keyword>
<evidence type="ECO:0000256" key="4">
    <source>
        <dbReference type="ARBA" id="ARBA00022692"/>
    </source>
</evidence>
<feature type="transmembrane region" description="Helical" evidence="8">
    <location>
        <begin position="464"/>
        <end position="484"/>
    </location>
</feature>
<evidence type="ECO:0000256" key="1">
    <source>
        <dbReference type="ARBA" id="ARBA00004651"/>
    </source>
</evidence>
<feature type="region of interest" description="Disordered" evidence="7">
    <location>
        <begin position="487"/>
        <end position="524"/>
    </location>
</feature>
<feature type="transmembrane region" description="Helical" evidence="8">
    <location>
        <begin position="220"/>
        <end position="241"/>
    </location>
</feature>
<proteinExistence type="predicted"/>
<sequence length="524" mass="53202">MTNGRRWGALAALTLAVTLLAVDGTVLALAVPALTADLSPTSNQLLWIGDVYSFALAGLLISMGTLADRIGRKRLLLLGVTGFGAASLLAAFAPSAGWLIAARALLGVAGATLMPSTLSLVRNIFPEPRPRTRAIAIWSAGASGGAALGPLVGGVLLEHFWWGSVFVINVPIMLLVLLAVAALVPESRDPAPGRFDPVSALLSVAAIVPLVWAIKHAAHSGANTASLTAALLGLAAGTWFVRRQRRLTTPLIDVTLFARPAFSGTVAASVIAIFAFSGLLFFFSQYLQLVRGYSPLQAGLRELPLTLASIAVVLIAVRVMNRLGVGRALGLSLLVTAAGFAVLTAGEGASGYTVLAVGLVVIGLGVGVAFTAATDAVLASVPPQRAGSASAVSEMAYELGVATGIALLGTLHTVLYRASLPDLSTLPTNVRNAVTESLATATQALHGNTLLDGARSAFAHAMEATSLVAAALLVVAGALAWRLVPAGPEPSQPGNPGPAEPAGVDSAQPGSAGAHDSGAWGQRV</sequence>
<evidence type="ECO:0000313" key="10">
    <source>
        <dbReference type="EMBL" id="GID77154.1"/>
    </source>
</evidence>
<feature type="transmembrane region" description="Helical" evidence="8">
    <location>
        <begin position="195"/>
        <end position="214"/>
    </location>
</feature>